<dbReference type="Proteomes" id="UP000230750">
    <property type="component" value="Unassembled WGS sequence"/>
</dbReference>
<evidence type="ECO:0000259" key="2">
    <source>
        <dbReference type="PROSITE" id="PS50119"/>
    </source>
</evidence>
<proteinExistence type="predicted"/>
<dbReference type="STRING" id="307972.A0A2G8LI93"/>
<evidence type="ECO:0000313" key="4">
    <source>
        <dbReference type="Proteomes" id="UP000230750"/>
    </source>
</evidence>
<keyword evidence="1" id="KW-0862">Zinc</keyword>
<dbReference type="EMBL" id="MRZV01000069">
    <property type="protein sequence ID" value="PIK59966.1"/>
    <property type="molecule type" value="Genomic_DNA"/>
</dbReference>
<accession>A0A2G8LI93</accession>
<keyword evidence="1" id="KW-0863">Zinc-finger</keyword>
<dbReference type="Gene3D" id="3.30.160.60">
    <property type="entry name" value="Classic Zinc Finger"/>
    <property type="match status" value="1"/>
</dbReference>
<dbReference type="InterPro" id="IPR047153">
    <property type="entry name" value="TRIM45/56/19-like"/>
</dbReference>
<protein>
    <submittedName>
        <fullName evidence="3">Putative E3 ubiquitin-protein ligase TRIM71-like</fullName>
    </submittedName>
</protein>
<keyword evidence="1" id="KW-0479">Metal-binding</keyword>
<feature type="domain" description="B box-type" evidence="2">
    <location>
        <begin position="24"/>
        <end position="65"/>
    </location>
</feature>
<dbReference type="SUPFAM" id="SSF57845">
    <property type="entry name" value="B-box zinc-binding domain"/>
    <property type="match status" value="1"/>
</dbReference>
<gene>
    <name evidence="3" type="ORF">BSL78_03121</name>
</gene>
<dbReference type="PANTHER" id="PTHR25462">
    <property type="entry name" value="BONUS, ISOFORM C-RELATED"/>
    <property type="match status" value="1"/>
</dbReference>
<dbReference type="Pfam" id="PF00643">
    <property type="entry name" value="zf-B_box"/>
    <property type="match status" value="1"/>
</dbReference>
<evidence type="ECO:0000313" key="3">
    <source>
        <dbReference type="EMBL" id="PIK59966.1"/>
    </source>
</evidence>
<evidence type="ECO:0000256" key="1">
    <source>
        <dbReference type="PROSITE-ProRule" id="PRU00024"/>
    </source>
</evidence>
<sequence length="181" mass="21105">MKLHSVIRIEKVTDPKYMAKIAIVKAPYCWKHQREKFRYYCTVCNKLVCRDCTILDHRDHECIEAKRQAPDTREDLEALLEQADQQMENYVQHIKTGKEGIENIESKAREQCQNVEETFEAVVKTLRSNRDALCSQIMTIREKKVASVQNDVREAAKWVKSMRNAQTVSEKSLRSTTRGKS</sequence>
<organism evidence="3 4">
    <name type="scientific">Stichopus japonicus</name>
    <name type="common">Sea cucumber</name>
    <dbReference type="NCBI Taxonomy" id="307972"/>
    <lineage>
        <taxon>Eukaryota</taxon>
        <taxon>Metazoa</taxon>
        <taxon>Echinodermata</taxon>
        <taxon>Eleutherozoa</taxon>
        <taxon>Echinozoa</taxon>
        <taxon>Holothuroidea</taxon>
        <taxon>Aspidochirotacea</taxon>
        <taxon>Aspidochirotida</taxon>
        <taxon>Stichopodidae</taxon>
        <taxon>Apostichopus</taxon>
    </lineage>
</organism>
<dbReference type="PANTHER" id="PTHR25462:SF296">
    <property type="entry name" value="MEIOTIC P26, ISOFORM F"/>
    <property type="match status" value="1"/>
</dbReference>
<dbReference type="GO" id="GO:0008270">
    <property type="term" value="F:zinc ion binding"/>
    <property type="evidence" value="ECO:0007669"/>
    <property type="project" value="UniProtKB-KW"/>
</dbReference>
<dbReference type="InterPro" id="IPR000315">
    <property type="entry name" value="Znf_B-box"/>
</dbReference>
<keyword evidence="4" id="KW-1185">Reference proteome</keyword>
<name>A0A2G8LI93_STIJA</name>
<dbReference type="OrthoDB" id="1870062at2759"/>
<dbReference type="PROSITE" id="PS50119">
    <property type="entry name" value="ZF_BBOX"/>
    <property type="match status" value="1"/>
</dbReference>
<comment type="caution">
    <text evidence="3">The sequence shown here is derived from an EMBL/GenBank/DDBJ whole genome shotgun (WGS) entry which is preliminary data.</text>
</comment>
<dbReference type="SMART" id="SM00336">
    <property type="entry name" value="BBOX"/>
    <property type="match status" value="1"/>
</dbReference>
<reference evidence="3 4" key="1">
    <citation type="journal article" date="2017" name="PLoS Biol.">
        <title>The sea cucumber genome provides insights into morphological evolution and visceral regeneration.</title>
        <authorList>
            <person name="Zhang X."/>
            <person name="Sun L."/>
            <person name="Yuan J."/>
            <person name="Sun Y."/>
            <person name="Gao Y."/>
            <person name="Zhang L."/>
            <person name="Li S."/>
            <person name="Dai H."/>
            <person name="Hamel J.F."/>
            <person name="Liu C."/>
            <person name="Yu Y."/>
            <person name="Liu S."/>
            <person name="Lin W."/>
            <person name="Guo K."/>
            <person name="Jin S."/>
            <person name="Xu P."/>
            <person name="Storey K.B."/>
            <person name="Huan P."/>
            <person name="Zhang T."/>
            <person name="Zhou Y."/>
            <person name="Zhang J."/>
            <person name="Lin C."/>
            <person name="Li X."/>
            <person name="Xing L."/>
            <person name="Huo D."/>
            <person name="Sun M."/>
            <person name="Wang L."/>
            <person name="Mercier A."/>
            <person name="Li F."/>
            <person name="Yang H."/>
            <person name="Xiang J."/>
        </authorList>
    </citation>
    <scope>NUCLEOTIDE SEQUENCE [LARGE SCALE GENOMIC DNA]</scope>
    <source>
        <strain evidence="3">Shaxun</strain>
        <tissue evidence="3">Muscle</tissue>
    </source>
</reference>
<dbReference type="AlphaFoldDB" id="A0A2G8LI93"/>